<feature type="compositionally biased region" description="Basic and acidic residues" evidence="1">
    <location>
        <begin position="269"/>
        <end position="283"/>
    </location>
</feature>
<feature type="region of interest" description="Disordered" evidence="1">
    <location>
        <begin position="298"/>
        <end position="322"/>
    </location>
</feature>
<feature type="region of interest" description="Disordered" evidence="1">
    <location>
        <begin position="20"/>
        <end position="63"/>
    </location>
</feature>
<accession>A0A4S4M1T5</accession>
<feature type="compositionally biased region" description="Low complexity" evidence="1">
    <location>
        <begin position="308"/>
        <end position="317"/>
    </location>
</feature>
<dbReference type="Proteomes" id="UP000308730">
    <property type="component" value="Unassembled WGS sequence"/>
</dbReference>
<feature type="compositionally biased region" description="Acidic residues" evidence="1">
    <location>
        <begin position="575"/>
        <end position="595"/>
    </location>
</feature>
<name>A0A4S4M1T5_9APHY</name>
<dbReference type="EMBL" id="SGPM01000593">
    <property type="protein sequence ID" value="THH18437.1"/>
    <property type="molecule type" value="Genomic_DNA"/>
</dbReference>
<feature type="region of interest" description="Disordered" evidence="1">
    <location>
        <begin position="129"/>
        <end position="184"/>
    </location>
</feature>
<dbReference type="PROSITE" id="PS51231">
    <property type="entry name" value="DAD"/>
    <property type="match status" value="1"/>
</dbReference>
<reference evidence="3 4" key="1">
    <citation type="submission" date="2019-02" db="EMBL/GenBank/DDBJ databases">
        <title>Genome sequencing of the rare red list fungi Antrodiella citrinella (Flaviporus citrinellus).</title>
        <authorList>
            <person name="Buettner E."/>
            <person name="Kellner H."/>
        </authorList>
    </citation>
    <scope>NUCLEOTIDE SEQUENCE [LARGE SCALE GENOMIC DNA]</scope>
    <source>
        <strain evidence="3 4">DSM 108506</strain>
    </source>
</reference>
<feature type="compositionally biased region" description="Polar residues" evidence="1">
    <location>
        <begin position="146"/>
        <end position="168"/>
    </location>
</feature>
<evidence type="ECO:0000313" key="4">
    <source>
        <dbReference type="Proteomes" id="UP000308730"/>
    </source>
</evidence>
<feature type="non-terminal residue" evidence="3">
    <location>
        <position position="1"/>
    </location>
</feature>
<dbReference type="AlphaFoldDB" id="A0A4S4M1T5"/>
<feature type="region of interest" description="Disordered" evidence="1">
    <location>
        <begin position="570"/>
        <end position="595"/>
    </location>
</feature>
<feature type="domain" description="DAD" evidence="2">
    <location>
        <begin position="3"/>
        <end position="38"/>
    </location>
</feature>
<evidence type="ECO:0000313" key="3">
    <source>
        <dbReference type="EMBL" id="THH18437.1"/>
    </source>
</evidence>
<comment type="caution">
    <text evidence="3">The sequence shown here is derived from an EMBL/GenBank/DDBJ whole genome shotgun (WGS) entry which is preliminary data.</text>
</comment>
<feature type="compositionally biased region" description="Basic residues" evidence="1">
    <location>
        <begin position="24"/>
        <end position="35"/>
    </location>
</feature>
<feature type="region of interest" description="Disordered" evidence="1">
    <location>
        <begin position="234"/>
        <end position="285"/>
    </location>
</feature>
<dbReference type="InterPro" id="IPR014767">
    <property type="entry name" value="DAD_dom"/>
</dbReference>
<keyword evidence="4" id="KW-1185">Reference proteome</keyword>
<feature type="region of interest" description="Disordered" evidence="1">
    <location>
        <begin position="75"/>
        <end position="114"/>
    </location>
</feature>
<organism evidence="3 4">
    <name type="scientific">Antrodiella citrinella</name>
    <dbReference type="NCBI Taxonomy" id="2447956"/>
    <lineage>
        <taxon>Eukaryota</taxon>
        <taxon>Fungi</taxon>
        <taxon>Dikarya</taxon>
        <taxon>Basidiomycota</taxon>
        <taxon>Agaricomycotina</taxon>
        <taxon>Agaricomycetes</taxon>
        <taxon>Polyporales</taxon>
        <taxon>Steccherinaceae</taxon>
        <taxon>Antrodiella</taxon>
    </lineage>
</organism>
<sequence length="595" mass="63737">VASDADDGSIDKIAAAIANGPSKAARKKTRKSTKSRRADVNKLNIEATDKNSAPPSGVGSVVPAAGEGALAAVVSTPQKLQGSKRKVESDVDSAPASTSKRNKKAKTLVPTGVSSAWAEGLTPASLADARRDIKNAKSRTAGRLSTPRTPTLKTSIHQPASTPHLQASTPPPTTAAMLVSPTSSELDRNYPLLPVIKTKPFSYRSFDRATIEALAILAQRHGDALALQIEGPEAVPDVSEAQPKPDLEEPGSVNYGGCISDDDDDDEVERGGMSDSEDIKMDGQRTTGNTMVGVVISDENPPAPAPAPVTRTTRTTPSGKTKFTLKDLPDNVDPHTFKNVFMARLVAYIGVSLDPWVVKHNPKWPKIYAFPGTPLPTFAPGHAVWELSRQWVCTWRHNLATSAIQTIEEIADAKGFAAIPDALPEVQAVQACNRAEFIKGLVAEGLGPHRPFQSIAIRISPDQNKAIHVGRFQSVLVAKTFAHHLLAIGDPRGTSMTKEIGYPVGALGLSTAAVELALTLYRTGTFVHDGLKKADHFSHEMWGGRTQVYIQDAQKIVDSRWPSVMEIFGQREESSGDESAPDDLMEGSDLEDQDM</sequence>
<dbReference type="OrthoDB" id="2803003at2759"/>
<evidence type="ECO:0000259" key="2">
    <source>
        <dbReference type="PROSITE" id="PS51231"/>
    </source>
</evidence>
<protein>
    <recommendedName>
        <fullName evidence="2">DAD domain-containing protein</fullName>
    </recommendedName>
</protein>
<evidence type="ECO:0000256" key="1">
    <source>
        <dbReference type="SAM" id="MobiDB-lite"/>
    </source>
</evidence>
<proteinExistence type="predicted"/>
<gene>
    <name evidence="3" type="ORF">EUX98_g8958</name>
</gene>